<dbReference type="Proteomes" id="UP000183567">
    <property type="component" value="Unassembled WGS sequence"/>
</dbReference>
<organism evidence="1 2">
    <name type="scientific">Rhizopogon vesiculosus</name>
    <dbReference type="NCBI Taxonomy" id="180088"/>
    <lineage>
        <taxon>Eukaryota</taxon>
        <taxon>Fungi</taxon>
        <taxon>Dikarya</taxon>
        <taxon>Basidiomycota</taxon>
        <taxon>Agaricomycotina</taxon>
        <taxon>Agaricomycetes</taxon>
        <taxon>Agaricomycetidae</taxon>
        <taxon>Boletales</taxon>
        <taxon>Suillineae</taxon>
        <taxon>Rhizopogonaceae</taxon>
        <taxon>Rhizopogon</taxon>
    </lineage>
</organism>
<gene>
    <name evidence="1" type="ORF">AZE42_05019</name>
</gene>
<accession>A0A1J8QND2</accession>
<reference evidence="1 2" key="1">
    <citation type="submission" date="2016-03" db="EMBL/GenBank/DDBJ databases">
        <title>Comparative genomics of the ectomycorrhizal sister species Rhizopogon vinicolor and Rhizopogon vesiculosus (Basidiomycota: Boletales) reveals a divergence of the mating type B locus.</title>
        <authorList>
            <person name="Mujic A.B."/>
            <person name="Kuo A."/>
            <person name="Tritt A."/>
            <person name="Lipzen A."/>
            <person name="Chen C."/>
            <person name="Johnson J."/>
            <person name="Sharma A."/>
            <person name="Barry K."/>
            <person name="Grigoriev I.V."/>
            <person name="Spatafora J.W."/>
        </authorList>
    </citation>
    <scope>NUCLEOTIDE SEQUENCE [LARGE SCALE GENOMIC DNA]</scope>
    <source>
        <strain evidence="1 2">AM-OR11-056</strain>
    </source>
</reference>
<protein>
    <recommendedName>
        <fullName evidence="3">F-box domain-containing protein</fullName>
    </recommendedName>
</protein>
<sequence length="115" mass="13267">MDELPYKLLSETVRSCKQLKHLKCTPLDCASWKHLSDIPTLVTVRIIEDDYDNDDDDDDDDDDVQLNPDNVHFAPFLNITCLYFRMNTAAYVITIMQHSEFPSLKVFGLQSMPDP</sequence>
<dbReference type="STRING" id="180088.A0A1J8QND2"/>
<dbReference type="OrthoDB" id="3543113at2759"/>
<evidence type="ECO:0000313" key="1">
    <source>
        <dbReference type="EMBL" id="OJA13284.1"/>
    </source>
</evidence>
<evidence type="ECO:0008006" key="3">
    <source>
        <dbReference type="Google" id="ProtNLM"/>
    </source>
</evidence>
<dbReference type="AlphaFoldDB" id="A0A1J8QND2"/>
<evidence type="ECO:0000313" key="2">
    <source>
        <dbReference type="Proteomes" id="UP000183567"/>
    </source>
</evidence>
<dbReference type="EMBL" id="LVVM01004235">
    <property type="protein sequence ID" value="OJA13284.1"/>
    <property type="molecule type" value="Genomic_DNA"/>
</dbReference>
<name>A0A1J8QND2_9AGAM</name>
<proteinExistence type="predicted"/>
<comment type="caution">
    <text evidence="1">The sequence shown here is derived from an EMBL/GenBank/DDBJ whole genome shotgun (WGS) entry which is preliminary data.</text>
</comment>
<keyword evidence="2" id="KW-1185">Reference proteome</keyword>